<dbReference type="Gene3D" id="1.10.10.60">
    <property type="entry name" value="Homeodomain-like"/>
    <property type="match status" value="1"/>
</dbReference>
<dbReference type="PANTHER" id="PTHR47506">
    <property type="entry name" value="TRANSCRIPTIONAL REGULATORY PROTEIN"/>
    <property type="match status" value="1"/>
</dbReference>
<feature type="DNA-binding region" description="H-T-H motif" evidence="4">
    <location>
        <begin position="44"/>
        <end position="63"/>
    </location>
</feature>
<dbReference type="InterPro" id="IPR036271">
    <property type="entry name" value="Tet_transcr_reg_TetR-rel_C_sf"/>
</dbReference>
<dbReference type="Gene3D" id="1.10.357.10">
    <property type="entry name" value="Tetracycline Repressor, domain 2"/>
    <property type="match status" value="1"/>
</dbReference>
<comment type="caution">
    <text evidence="6">The sequence shown here is derived from an EMBL/GenBank/DDBJ whole genome shotgun (WGS) entry which is preliminary data.</text>
</comment>
<dbReference type="RefSeq" id="WP_060607670.1">
    <property type="nucleotide sequence ID" value="NZ_FQZC01000003.1"/>
</dbReference>
<proteinExistence type="predicted"/>
<dbReference type="SUPFAM" id="SSF48498">
    <property type="entry name" value="Tetracyclin repressor-like, C-terminal domain"/>
    <property type="match status" value="1"/>
</dbReference>
<dbReference type="InterPro" id="IPR001647">
    <property type="entry name" value="HTH_TetR"/>
</dbReference>
<name>A0ABY1IM13_9HYPH</name>
<dbReference type="InterPro" id="IPR023772">
    <property type="entry name" value="DNA-bd_HTH_TetR-type_CS"/>
</dbReference>
<organism evidence="6 7">
    <name type="scientific">Aureimonas altamirensis DSM 21988</name>
    <dbReference type="NCBI Taxonomy" id="1121026"/>
    <lineage>
        <taxon>Bacteria</taxon>
        <taxon>Pseudomonadati</taxon>
        <taxon>Pseudomonadota</taxon>
        <taxon>Alphaproteobacteria</taxon>
        <taxon>Hyphomicrobiales</taxon>
        <taxon>Aurantimonadaceae</taxon>
        <taxon>Aureimonas</taxon>
    </lineage>
</organism>
<reference evidence="6 7" key="1">
    <citation type="submission" date="2016-11" db="EMBL/GenBank/DDBJ databases">
        <authorList>
            <person name="Varghese N."/>
            <person name="Submissions S."/>
        </authorList>
    </citation>
    <scope>NUCLEOTIDE SEQUENCE [LARGE SCALE GENOMIC DNA]</scope>
    <source>
        <strain evidence="6 7">DSM 21988</strain>
    </source>
</reference>
<sequence length="214" mass="22788">MQKDPTATNECETRGRGRPRAFDRKAALDAAMRLFWRKGYSATSIADLTAAMGIGSPSLYAAFGSKEQLYAEALDHYRSENEATAWGGFFAADTARGAVQSFLMDSAAGLSQAVAGCMVTLSSVGCEGNAELGALVVSARNTALERLEARLRRGVDDGEIPATVDVHALARFIQSVQNGMSVLARDGITRAELESIAETAMMGWDARVLSTLVD</sequence>
<dbReference type="PRINTS" id="PR00455">
    <property type="entry name" value="HTHTETR"/>
</dbReference>
<dbReference type="PROSITE" id="PS50977">
    <property type="entry name" value="HTH_TETR_2"/>
    <property type="match status" value="1"/>
</dbReference>
<feature type="domain" description="HTH tetR-type" evidence="5">
    <location>
        <begin position="21"/>
        <end position="81"/>
    </location>
</feature>
<gene>
    <name evidence="6" type="ORF">SAMN02745911_2409</name>
</gene>
<keyword evidence="2 4" id="KW-0238">DNA-binding</keyword>
<dbReference type="PROSITE" id="PS01081">
    <property type="entry name" value="HTH_TETR_1"/>
    <property type="match status" value="1"/>
</dbReference>
<dbReference type="Pfam" id="PF00440">
    <property type="entry name" value="TetR_N"/>
    <property type="match status" value="1"/>
</dbReference>
<evidence type="ECO:0000259" key="5">
    <source>
        <dbReference type="PROSITE" id="PS50977"/>
    </source>
</evidence>
<protein>
    <submittedName>
        <fullName evidence="6">Transcriptional regulator, TetR family</fullName>
    </submittedName>
</protein>
<accession>A0ABY1IM13</accession>
<evidence type="ECO:0000256" key="3">
    <source>
        <dbReference type="ARBA" id="ARBA00023163"/>
    </source>
</evidence>
<evidence type="ECO:0000256" key="1">
    <source>
        <dbReference type="ARBA" id="ARBA00023015"/>
    </source>
</evidence>
<keyword evidence="7" id="KW-1185">Reference proteome</keyword>
<dbReference type="Proteomes" id="UP000184290">
    <property type="component" value="Unassembled WGS sequence"/>
</dbReference>
<evidence type="ECO:0000256" key="2">
    <source>
        <dbReference type="ARBA" id="ARBA00023125"/>
    </source>
</evidence>
<evidence type="ECO:0000256" key="4">
    <source>
        <dbReference type="PROSITE-ProRule" id="PRU00335"/>
    </source>
</evidence>
<dbReference type="EMBL" id="FQZC01000003">
    <property type="protein sequence ID" value="SHJ41661.1"/>
    <property type="molecule type" value="Genomic_DNA"/>
</dbReference>
<keyword evidence="3" id="KW-0804">Transcription</keyword>
<dbReference type="InterPro" id="IPR009057">
    <property type="entry name" value="Homeodomain-like_sf"/>
</dbReference>
<dbReference type="SUPFAM" id="SSF46689">
    <property type="entry name" value="Homeodomain-like"/>
    <property type="match status" value="1"/>
</dbReference>
<keyword evidence="1" id="KW-0805">Transcription regulation</keyword>
<dbReference type="PANTHER" id="PTHR47506:SF1">
    <property type="entry name" value="HTH-TYPE TRANSCRIPTIONAL REGULATOR YJDC"/>
    <property type="match status" value="1"/>
</dbReference>
<evidence type="ECO:0000313" key="6">
    <source>
        <dbReference type="EMBL" id="SHJ41661.1"/>
    </source>
</evidence>
<evidence type="ECO:0000313" key="7">
    <source>
        <dbReference type="Proteomes" id="UP000184290"/>
    </source>
</evidence>